<gene>
    <name evidence="3" type="ORF">E2C01_087472</name>
</gene>
<evidence type="ECO:0000313" key="3">
    <source>
        <dbReference type="EMBL" id="MPC92384.1"/>
    </source>
</evidence>
<reference evidence="3 4" key="1">
    <citation type="submission" date="2019-05" db="EMBL/GenBank/DDBJ databases">
        <title>Another draft genome of Portunus trituberculatus and its Hox gene families provides insights of decapod evolution.</title>
        <authorList>
            <person name="Jeong J.-H."/>
            <person name="Song I."/>
            <person name="Kim S."/>
            <person name="Choi T."/>
            <person name="Kim D."/>
            <person name="Ryu S."/>
            <person name="Kim W."/>
        </authorList>
    </citation>
    <scope>NUCLEOTIDE SEQUENCE [LARGE SCALE GENOMIC DNA]</scope>
    <source>
        <tissue evidence="3">Muscle</tissue>
    </source>
</reference>
<evidence type="ECO:0000256" key="2">
    <source>
        <dbReference type="SAM" id="Phobius"/>
    </source>
</evidence>
<keyword evidence="2" id="KW-0472">Membrane</keyword>
<feature type="region of interest" description="Disordered" evidence="1">
    <location>
        <begin position="241"/>
        <end position="263"/>
    </location>
</feature>
<feature type="transmembrane region" description="Helical" evidence="2">
    <location>
        <begin position="60"/>
        <end position="80"/>
    </location>
</feature>
<keyword evidence="2" id="KW-0812">Transmembrane</keyword>
<name>A0A5B7JJB8_PORTR</name>
<dbReference type="AlphaFoldDB" id="A0A5B7JJB8"/>
<protein>
    <submittedName>
        <fullName evidence="3">Uncharacterized protein</fullName>
    </submittedName>
</protein>
<comment type="caution">
    <text evidence="3">The sequence shown here is derived from an EMBL/GenBank/DDBJ whole genome shotgun (WGS) entry which is preliminary data.</text>
</comment>
<keyword evidence="4" id="KW-1185">Reference proteome</keyword>
<accession>A0A5B7JJB8</accession>
<keyword evidence="2" id="KW-1133">Transmembrane helix</keyword>
<dbReference type="EMBL" id="VSRR010091084">
    <property type="protein sequence ID" value="MPC92384.1"/>
    <property type="molecule type" value="Genomic_DNA"/>
</dbReference>
<proteinExistence type="predicted"/>
<evidence type="ECO:0000256" key="1">
    <source>
        <dbReference type="SAM" id="MobiDB-lite"/>
    </source>
</evidence>
<evidence type="ECO:0000313" key="4">
    <source>
        <dbReference type="Proteomes" id="UP000324222"/>
    </source>
</evidence>
<organism evidence="3 4">
    <name type="scientific">Portunus trituberculatus</name>
    <name type="common">Swimming crab</name>
    <name type="synonym">Neptunus trituberculatus</name>
    <dbReference type="NCBI Taxonomy" id="210409"/>
    <lineage>
        <taxon>Eukaryota</taxon>
        <taxon>Metazoa</taxon>
        <taxon>Ecdysozoa</taxon>
        <taxon>Arthropoda</taxon>
        <taxon>Crustacea</taxon>
        <taxon>Multicrustacea</taxon>
        <taxon>Malacostraca</taxon>
        <taxon>Eumalacostraca</taxon>
        <taxon>Eucarida</taxon>
        <taxon>Decapoda</taxon>
        <taxon>Pleocyemata</taxon>
        <taxon>Brachyura</taxon>
        <taxon>Eubrachyura</taxon>
        <taxon>Portunoidea</taxon>
        <taxon>Portunidae</taxon>
        <taxon>Portuninae</taxon>
        <taxon>Portunus</taxon>
    </lineage>
</organism>
<sequence length="287" mass="31252">MQIFPRRISFSPDFLPTLPSCLFFPLSSILLFFFLLLSLAAGSCLGFSFRGRRSGRNTGVVYVLVSHALLRSAVISGVFAMPSMWRRGRRAASTCGGRVLEGGDAGGRAGGRTGGLAGWLAGWLGGWVGGEKKQWYVTPPRGVGGGRPGEEGHVVRPAPCRHHHLHYHYYYLHCRLHLLLLLPVRSSPRPDPPNYPALLYPPTHHPTHPAHHRLTPTASLSPLHNMTRLLWLLQPLHPPPPPPLPPPPPPPSPLPPPPPSPPPPILSVAVVSSSLSKMCSEGPRFNF</sequence>
<dbReference type="Proteomes" id="UP000324222">
    <property type="component" value="Unassembled WGS sequence"/>
</dbReference>
<feature type="transmembrane region" description="Helical" evidence="2">
    <location>
        <begin position="21"/>
        <end position="48"/>
    </location>
</feature>